<evidence type="ECO:0000313" key="3">
    <source>
        <dbReference type="Proteomes" id="UP000184536"/>
    </source>
</evidence>
<accession>A0A1M6MKJ4</accession>
<feature type="transmembrane region" description="Helical" evidence="1">
    <location>
        <begin position="106"/>
        <end position="128"/>
    </location>
</feature>
<evidence type="ECO:0000256" key="1">
    <source>
        <dbReference type="SAM" id="Phobius"/>
    </source>
</evidence>
<proteinExistence type="predicted"/>
<keyword evidence="1" id="KW-0472">Membrane</keyword>
<feature type="transmembrane region" description="Helical" evidence="1">
    <location>
        <begin position="7"/>
        <end position="27"/>
    </location>
</feature>
<feature type="transmembrane region" description="Helical" evidence="1">
    <location>
        <begin position="63"/>
        <end position="86"/>
    </location>
</feature>
<reference evidence="3" key="1">
    <citation type="submission" date="2016-11" db="EMBL/GenBank/DDBJ databases">
        <authorList>
            <person name="Varghese N."/>
            <person name="Submissions S."/>
        </authorList>
    </citation>
    <scope>NUCLEOTIDE SEQUENCE [LARGE SCALE GENOMIC DNA]</scope>
    <source>
        <strain evidence="3">DSM 17957</strain>
    </source>
</reference>
<feature type="transmembrane region" description="Helical" evidence="1">
    <location>
        <begin position="33"/>
        <end position="51"/>
    </location>
</feature>
<name>A0A1M6MKJ4_9FIRM</name>
<dbReference type="EMBL" id="FQZV01000045">
    <property type="protein sequence ID" value="SHJ84001.1"/>
    <property type="molecule type" value="Genomic_DNA"/>
</dbReference>
<keyword evidence="1" id="KW-1133">Transmembrane helix</keyword>
<organism evidence="2 3">
    <name type="scientific">Geosporobacter subterraneus DSM 17957</name>
    <dbReference type="NCBI Taxonomy" id="1121919"/>
    <lineage>
        <taxon>Bacteria</taxon>
        <taxon>Bacillati</taxon>
        <taxon>Bacillota</taxon>
        <taxon>Clostridia</taxon>
        <taxon>Peptostreptococcales</taxon>
        <taxon>Thermotaleaceae</taxon>
        <taxon>Geosporobacter</taxon>
    </lineage>
</organism>
<evidence type="ECO:0000313" key="2">
    <source>
        <dbReference type="EMBL" id="SHJ84001.1"/>
    </source>
</evidence>
<dbReference type="OrthoDB" id="308891at2"/>
<dbReference type="STRING" id="1121919.SAMN02745975_03016"/>
<keyword evidence="3" id="KW-1185">Reference proteome</keyword>
<protein>
    <submittedName>
        <fullName evidence="2">Uncharacterized protein</fullName>
    </submittedName>
</protein>
<sequence>MDTFKLMYNSFLWGLGAAIIAFQIEWLEMRMNIGIIIPVVAVISFFIVSLIRRMKKAGKYTHFMNAKFTTVNLIICLIIAVVMLGLNRIQVVPAAIIREALGLTYIKFSVMNLYISSALLIGLGMILYSEINTVHKK</sequence>
<keyword evidence="1" id="KW-0812">Transmembrane</keyword>
<dbReference type="Proteomes" id="UP000184536">
    <property type="component" value="Unassembled WGS sequence"/>
</dbReference>
<dbReference type="RefSeq" id="WP_110942058.1">
    <property type="nucleotide sequence ID" value="NZ_FQZV01000045.1"/>
</dbReference>
<dbReference type="AlphaFoldDB" id="A0A1M6MKJ4"/>
<gene>
    <name evidence="2" type="ORF">SAMN02745975_03016</name>
</gene>